<protein>
    <recommendedName>
        <fullName evidence="3">Integrase catalytic domain-containing protein</fullName>
    </recommendedName>
</protein>
<keyword evidence="2" id="KW-1185">Reference proteome</keyword>
<accession>A0AAW1MKF4</accession>
<organism evidence="1 2">
    <name type="scientific">Popillia japonica</name>
    <name type="common">Japanese beetle</name>
    <dbReference type="NCBI Taxonomy" id="7064"/>
    <lineage>
        <taxon>Eukaryota</taxon>
        <taxon>Metazoa</taxon>
        <taxon>Ecdysozoa</taxon>
        <taxon>Arthropoda</taxon>
        <taxon>Hexapoda</taxon>
        <taxon>Insecta</taxon>
        <taxon>Pterygota</taxon>
        <taxon>Neoptera</taxon>
        <taxon>Endopterygota</taxon>
        <taxon>Coleoptera</taxon>
        <taxon>Polyphaga</taxon>
        <taxon>Scarabaeiformia</taxon>
        <taxon>Scarabaeidae</taxon>
        <taxon>Rutelinae</taxon>
        <taxon>Popillia</taxon>
    </lineage>
</organism>
<evidence type="ECO:0008006" key="3">
    <source>
        <dbReference type="Google" id="ProtNLM"/>
    </source>
</evidence>
<reference evidence="1 2" key="1">
    <citation type="journal article" date="2024" name="BMC Genomics">
        <title>De novo assembly and annotation of Popillia japonica's genome with initial clues to its potential as an invasive pest.</title>
        <authorList>
            <person name="Cucini C."/>
            <person name="Boschi S."/>
            <person name="Funari R."/>
            <person name="Cardaioli E."/>
            <person name="Iannotti N."/>
            <person name="Marturano G."/>
            <person name="Paoli F."/>
            <person name="Bruttini M."/>
            <person name="Carapelli A."/>
            <person name="Frati F."/>
            <person name="Nardi F."/>
        </authorList>
    </citation>
    <scope>NUCLEOTIDE SEQUENCE [LARGE SCALE GENOMIC DNA]</scope>
    <source>
        <strain evidence="1">DMR45628</strain>
    </source>
</reference>
<dbReference type="InterPro" id="IPR036397">
    <property type="entry name" value="RNaseH_sf"/>
</dbReference>
<name>A0AAW1MKF4_POPJA</name>
<dbReference type="Gene3D" id="3.30.420.10">
    <property type="entry name" value="Ribonuclease H-like superfamily/Ribonuclease H"/>
    <property type="match status" value="1"/>
</dbReference>
<dbReference type="GO" id="GO:0003676">
    <property type="term" value="F:nucleic acid binding"/>
    <property type="evidence" value="ECO:0007669"/>
    <property type="project" value="InterPro"/>
</dbReference>
<evidence type="ECO:0000313" key="2">
    <source>
        <dbReference type="Proteomes" id="UP001458880"/>
    </source>
</evidence>
<dbReference type="EMBL" id="JASPKY010000037">
    <property type="protein sequence ID" value="KAK9746832.1"/>
    <property type="molecule type" value="Genomic_DNA"/>
</dbReference>
<gene>
    <name evidence="1" type="ORF">QE152_g5842</name>
</gene>
<evidence type="ECO:0000313" key="1">
    <source>
        <dbReference type="EMBL" id="KAK9746832.1"/>
    </source>
</evidence>
<proteinExistence type="predicted"/>
<comment type="caution">
    <text evidence="1">The sequence shown here is derived from an EMBL/GenBank/DDBJ whole genome shotgun (WGS) entry which is preliminary data.</text>
</comment>
<dbReference type="AlphaFoldDB" id="A0AAW1MKF4"/>
<sequence>MVRTFKEHLQRMDEEEDPQEVLDDFQFCYQNTIHRSTGRTHAELLYGRQLRTPVNRRSLPGKIVEQTGFYSYIVEIDGGRRRKEIKCGKERIRESTSKKIRFRTV</sequence>
<dbReference type="Proteomes" id="UP001458880">
    <property type="component" value="Unassembled WGS sequence"/>
</dbReference>